<comment type="caution">
    <text evidence="2">The sequence shown here is derived from an EMBL/GenBank/DDBJ whole genome shotgun (WGS) entry which is preliminary data.</text>
</comment>
<feature type="compositionally biased region" description="Low complexity" evidence="1">
    <location>
        <begin position="1"/>
        <end position="28"/>
    </location>
</feature>
<organism evidence="2 3">
    <name type="scientific">Daphnia magna</name>
    <dbReference type="NCBI Taxonomy" id="35525"/>
    <lineage>
        <taxon>Eukaryota</taxon>
        <taxon>Metazoa</taxon>
        <taxon>Ecdysozoa</taxon>
        <taxon>Arthropoda</taxon>
        <taxon>Crustacea</taxon>
        <taxon>Branchiopoda</taxon>
        <taxon>Diplostraca</taxon>
        <taxon>Cladocera</taxon>
        <taxon>Anomopoda</taxon>
        <taxon>Daphniidae</taxon>
        <taxon>Daphnia</taxon>
    </lineage>
</organism>
<evidence type="ECO:0000256" key="1">
    <source>
        <dbReference type="SAM" id="MobiDB-lite"/>
    </source>
</evidence>
<proteinExistence type="predicted"/>
<gene>
    <name evidence="2" type="ORF">APZ42_020093</name>
</gene>
<feature type="region of interest" description="Disordered" evidence="1">
    <location>
        <begin position="202"/>
        <end position="232"/>
    </location>
</feature>
<name>A0A164XZC8_9CRUS</name>
<evidence type="ECO:0000313" key="3">
    <source>
        <dbReference type="Proteomes" id="UP000076858"/>
    </source>
</evidence>
<evidence type="ECO:0000313" key="2">
    <source>
        <dbReference type="EMBL" id="KZS14713.1"/>
    </source>
</evidence>
<accession>A0A164XZC8</accession>
<protein>
    <submittedName>
        <fullName evidence="2">Uncharacterized protein</fullName>
    </submittedName>
</protein>
<reference evidence="2 3" key="1">
    <citation type="submission" date="2016-03" db="EMBL/GenBank/DDBJ databases">
        <title>EvidentialGene: Evidence-directed Construction of Genes on Genomes.</title>
        <authorList>
            <person name="Gilbert D.G."/>
            <person name="Choi J.-H."/>
            <person name="Mockaitis K."/>
            <person name="Colbourne J."/>
            <person name="Pfrender M."/>
        </authorList>
    </citation>
    <scope>NUCLEOTIDE SEQUENCE [LARGE SCALE GENOMIC DNA]</scope>
    <source>
        <strain evidence="2 3">Xinb3</strain>
        <tissue evidence="2">Complete organism</tissue>
    </source>
</reference>
<dbReference type="EMBL" id="LRGB01000944">
    <property type="protein sequence ID" value="KZS14713.1"/>
    <property type="molecule type" value="Genomic_DNA"/>
</dbReference>
<dbReference type="Proteomes" id="UP000076858">
    <property type="component" value="Unassembled WGS sequence"/>
</dbReference>
<dbReference type="AlphaFoldDB" id="A0A164XZC8"/>
<keyword evidence="3" id="KW-1185">Reference proteome</keyword>
<sequence>MSSDGSSDSSSSSDSPSSRSDSSSDSNSTLVAVSQQQFRRHPSEGMFWLASYYSPPSATINPYLTSNYNNDELVVMPFFRQLPRDDPDVEEIFGGTQLRNKEMNRYQPFRQDKARLVVNFSSRSYLLNKVKTISFTITSSVTLTKVESCIPSHQFSASFASVTCRRKRGGIAELPVTNWKDIQLATKPTNVQPVEPTIVSALNSPTGSAELPQISSSKDEDLLNEKQSSQVIPPSQQARMKRLLFHFVATTTVVSYTFFSATSTKTVSLLSVADQGPGFLICRPEGYSVCS</sequence>
<feature type="region of interest" description="Disordered" evidence="1">
    <location>
        <begin position="1"/>
        <end position="35"/>
    </location>
</feature>